<feature type="transmembrane region" description="Helical" evidence="1">
    <location>
        <begin position="57"/>
        <end position="81"/>
    </location>
</feature>
<accession>A0A154ICN6</accession>
<name>A0A154ICN6_RHILE</name>
<dbReference type="AlphaFoldDB" id="A0A154ICN6"/>
<evidence type="ECO:0000256" key="1">
    <source>
        <dbReference type="SAM" id="Phobius"/>
    </source>
</evidence>
<reference evidence="3" key="3">
    <citation type="submission" date="2020-04" db="EMBL/GenBank/DDBJ databases">
        <title>Global-level population genomics supports evidence of horizontal gene transfer on evolution of Rhizobia in Lentils.</title>
        <authorList>
            <person name="Gai Y."/>
            <person name="Cook D."/>
            <person name="Riely B."/>
        </authorList>
    </citation>
    <scope>NUCLEOTIDE SEQUENCE</scope>
    <source>
        <strain evidence="3">Derici101B</strain>
    </source>
</reference>
<dbReference type="InterPro" id="IPR021737">
    <property type="entry name" value="Phage_phiKZ_Orf197"/>
</dbReference>
<dbReference type="Proteomes" id="UP000471705">
    <property type="component" value="Unassembled WGS sequence"/>
</dbReference>
<sequence length="124" mass="13450">MESASSLIGLLAWLQVKHFAADYLLQSTWILQGKGDIRHPGGYIHAAIHVAGTLPGLFLFGLDGVTVAVLALGEFLIHFIIDHLKAVHSRRHPAAVTTRPYWAAHGADQLLHHLTYTGILAAAM</sequence>
<evidence type="ECO:0000313" key="5">
    <source>
        <dbReference type="Proteomes" id="UP000471705"/>
    </source>
</evidence>
<gene>
    <name evidence="2" type="ORF">A4A59_27960</name>
    <name evidence="4" type="ORF">GR257_22155</name>
    <name evidence="3" type="ORF">HFO42_02850</name>
</gene>
<evidence type="ECO:0000313" key="4">
    <source>
        <dbReference type="EMBL" id="NEK17535.1"/>
    </source>
</evidence>
<protein>
    <submittedName>
        <fullName evidence="3">DUF3307 domain-containing protein</fullName>
    </submittedName>
</protein>
<proteinExistence type="predicted"/>
<reference evidence="2" key="1">
    <citation type="submission" date="2016-03" db="EMBL/GenBank/DDBJ databases">
        <title>Microsymbionts genomes from the relict species Vavilovia formosa.</title>
        <authorList>
            <person name="Chirak E."/>
            <person name="Kimeklis A."/>
            <person name="Kopat V."/>
            <person name="Andronov E."/>
        </authorList>
    </citation>
    <scope>NUCLEOTIDE SEQUENCE [LARGE SCALE GENOMIC DNA]</scope>
    <source>
        <strain evidence="2">Vaf12</strain>
    </source>
</reference>
<dbReference type="Proteomes" id="UP000825699">
    <property type="component" value="Unassembled WGS sequence"/>
</dbReference>
<comment type="caution">
    <text evidence="2">The sequence shown here is derived from an EMBL/GenBank/DDBJ whole genome shotgun (WGS) entry which is preliminary data.</text>
</comment>
<dbReference type="RefSeq" id="WP_062943904.1">
    <property type="nucleotide sequence ID" value="NZ_CP171844.1"/>
</dbReference>
<keyword evidence="1" id="KW-0472">Membrane</keyword>
<evidence type="ECO:0000313" key="2">
    <source>
        <dbReference type="EMBL" id="KZA98302.1"/>
    </source>
</evidence>
<evidence type="ECO:0000313" key="3">
    <source>
        <dbReference type="EMBL" id="MBY5627082.1"/>
    </source>
</evidence>
<dbReference type="EMBL" id="LVYU01000118">
    <property type="protein sequence ID" value="KZA98302.1"/>
    <property type="molecule type" value="Genomic_DNA"/>
</dbReference>
<dbReference type="EMBL" id="JAAXEP010000002">
    <property type="protein sequence ID" value="MBY5627082.1"/>
    <property type="molecule type" value="Genomic_DNA"/>
</dbReference>
<keyword evidence="1" id="KW-0812">Transmembrane</keyword>
<reference evidence="4 5" key="2">
    <citation type="submission" date="2019-12" db="EMBL/GenBank/DDBJ databases">
        <title>Rhizobium genotypes associated with high levels of biological nitrogen fixation by grain legumes in a temperate-maritime cropping system.</title>
        <authorList>
            <person name="Maluk M."/>
            <person name="Francesc Ferrando Molina F."/>
            <person name="Lopez Del Egido L."/>
            <person name="Lafos M."/>
            <person name="Langarica-Fuentes A."/>
            <person name="Gebre Yohannes G."/>
            <person name="Young M.W."/>
            <person name="Martin P."/>
            <person name="Gantlett R."/>
            <person name="Kenicer G."/>
            <person name="Hawes C."/>
            <person name="Begg G.S."/>
            <person name="Quilliam R.S."/>
            <person name="Squire G.R."/>
            <person name="Poole P.S."/>
            <person name="Young P.W."/>
            <person name="Iannetta P.M."/>
            <person name="James E.K."/>
        </authorList>
    </citation>
    <scope>NUCLEOTIDE SEQUENCE [LARGE SCALE GENOMIC DNA]</scope>
    <source>
        <strain evidence="4 5">JHI54</strain>
    </source>
</reference>
<dbReference type="Pfam" id="PF11750">
    <property type="entry name" value="DUF3307"/>
    <property type="match status" value="1"/>
</dbReference>
<keyword evidence="1" id="KW-1133">Transmembrane helix</keyword>
<dbReference type="EMBL" id="WUFV01000014">
    <property type="protein sequence ID" value="NEK17535.1"/>
    <property type="molecule type" value="Genomic_DNA"/>
</dbReference>
<organism evidence="2">
    <name type="scientific">Rhizobium leguminosarum</name>
    <dbReference type="NCBI Taxonomy" id="384"/>
    <lineage>
        <taxon>Bacteria</taxon>
        <taxon>Pseudomonadati</taxon>
        <taxon>Pseudomonadota</taxon>
        <taxon>Alphaproteobacteria</taxon>
        <taxon>Hyphomicrobiales</taxon>
        <taxon>Rhizobiaceae</taxon>
        <taxon>Rhizobium/Agrobacterium group</taxon>
        <taxon>Rhizobium</taxon>
    </lineage>
</organism>